<dbReference type="GO" id="GO:0046872">
    <property type="term" value="F:metal ion binding"/>
    <property type="evidence" value="ECO:0007669"/>
    <property type="project" value="UniProtKB-KW"/>
</dbReference>
<proteinExistence type="inferred from homology"/>
<dbReference type="PANTHER" id="PTHR42978:SF2">
    <property type="entry name" value="102 KBASES UNSTABLE REGION: FROM 1 TO 119443"/>
    <property type="match status" value="1"/>
</dbReference>
<sequence length="239" mass="26341">MTRELAPGVWLLDVGLIPPLATNAFLLDGREAPDDGSDGPVTLVDTGLWYNRPTLLGELADAGYEATDVDRVCMTHYDLDHVTGLGRLVDAGFEGPVHMGRRDVELVRGEWDPPLLHHKGAFHRVARRLYDFDGVDLRPVDHGDRFAGLTAFHTPGHNHGHTVFVHEGLSVACLGDLVWEQDGRLTPPFWLDSYEMRAIHESIRRFDREAPEFEVAAVAHGTPFVSGGRGAVRGLVDAL</sequence>
<evidence type="ECO:0000313" key="8">
    <source>
        <dbReference type="Proteomes" id="UP000319894"/>
    </source>
</evidence>
<evidence type="ECO:0000256" key="3">
    <source>
        <dbReference type="ARBA" id="ARBA00022723"/>
    </source>
</evidence>
<accession>A0A554N948</accession>
<dbReference type="OrthoDB" id="197151at2157"/>
<dbReference type="SMART" id="SM00849">
    <property type="entry name" value="Lactamase_B"/>
    <property type="match status" value="1"/>
</dbReference>
<evidence type="ECO:0000313" key="7">
    <source>
        <dbReference type="EMBL" id="TSD13937.1"/>
    </source>
</evidence>
<dbReference type="RefSeq" id="WP_144261985.1">
    <property type="nucleotide sequence ID" value="NZ_QMDX01000005.1"/>
</dbReference>
<dbReference type="EMBL" id="QMDX01000005">
    <property type="protein sequence ID" value="TSD13937.1"/>
    <property type="molecule type" value="Genomic_DNA"/>
</dbReference>
<dbReference type="GO" id="GO:0016787">
    <property type="term" value="F:hydrolase activity"/>
    <property type="evidence" value="ECO:0007669"/>
    <property type="project" value="UniProtKB-KW"/>
</dbReference>
<evidence type="ECO:0000256" key="2">
    <source>
        <dbReference type="ARBA" id="ARBA00007749"/>
    </source>
</evidence>
<feature type="domain" description="Metallo-beta-lactamase" evidence="6">
    <location>
        <begin position="21"/>
        <end position="220"/>
    </location>
</feature>
<keyword evidence="8" id="KW-1185">Reference proteome</keyword>
<dbReference type="Pfam" id="PF00753">
    <property type="entry name" value="Lactamase_B"/>
    <property type="match status" value="1"/>
</dbReference>
<evidence type="ECO:0000256" key="1">
    <source>
        <dbReference type="ARBA" id="ARBA00001947"/>
    </source>
</evidence>
<dbReference type="InParanoid" id="A0A554N948"/>
<dbReference type="SUPFAM" id="SSF56281">
    <property type="entry name" value="Metallo-hydrolase/oxidoreductase"/>
    <property type="match status" value="1"/>
</dbReference>
<name>A0A554N948_9EURY</name>
<keyword evidence="4 7" id="KW-0378">Hydrolase</keyword>
<dbReference type="Gene3D" id="3.60.15.10">
    <property type="entry name" value="Ribonuclease Z/Hydroxyacylglutathione hydrolase-like"/>
    <property type="match status" value="1"/>
</dbReference>
<dbReference type="PANTHER" id="PTHR42978">
    <property type="entry name" value="QUORUM-QUENCHING LACTONASE YTNP-RELATED-RELATED"/>
    <property type="match status" value="1"/>
</dbReference>
<dbReference type="InterPro" id="IPR051013">
    <property type="entry name" value="MBL_superfamily_lactonases"/>
</dbReference>
<comment type="cofactor">
    <cofactor evidence="1">
        <name>Zn(2+)</name>
        <dbReference type="ChEBI" id="CHEBI:29105"/>
    </cofactor>
</comment>
<dbReference type="InterPro" id="IPR036866">
    <property type="entry name" value="RibonucZ/Hydroxyglut_hydro"/>
</dbReference>
<comment type="similarity">
    <text evidence="2">Belongs to the metallo-beta-lactamase superfamily.</text>
</comment>
<dbReference type="InterPro" id="IPR001279">
    <property type="entry name" value="Metallo-B-lactamas"/>
</dbReference>
<evidence type="ECO:0000256" key="5">
    <source>
        <dbReference type="ARBA" id="ARBA00022833"/>
    </source>
</evidence>
<dbReference type="AlphaFoldDB" id="A0A554N948"/>
<organism evidence="7 8">
    <name type="scientific">Haloglomus irregulare</name>
    <dbReference type="NCBI Taxonomy" id="2234134"/>
    <lineage>
        <taxon>Archaea</taxon>
        <taxon>Methanobacteriati</taxon>
        <taxon>Methanobacteriota</taxon>
        <taxon>Stenosarchaea group</taxon>
        <taxon>Halobacteria</taxon>
        <taxon>Halobacteriales</taxon>
        <taxon>Natronomonadaceae</taxon>
        <taxon>Haloglomus</taxon>
    </lineage>
</organism>
<keyword evidence="5" id="KW-0862">Zinc</keyword>
<protein>
    <submittedName>
        <fullName evidence="7">MBL fold metallo-hydrolase</fullName>
    </submittedName>
</protein>
<evidence type="ECO:0000259" key="6">
    <source>
        <dbReference type="SMART" id="SM00849"/>
    </source>
</evidence>
<keyword evidence="3" id="KW-0479">Metal-binding</keyword>
<evidence type="ECO:0000256" key="4">
    <source>
        <dbReference type="ARBA" id="ARBA00022801"/>
    </source>
</evidence>
<dbReference type="Proteomes" id="UP000319894">
    <property type="component" value="Unassembled WGS sequence"/>
</dbReference>
<comment type="caution">
    <text evidence="7">The sequence shown here is derived from an EMBL/GenBank/DDBJ whole genome shotgun (WGS) entry which is preliminary data.</text>
</comment>
<gene>
    <name evidence="7" type="ORF">DP107_09820</name>
</gene>
<reference evidence="7 8" key="1">
    <citation type="submission" date="2018-06" db="EMBL/GenBank/DDBJ databases">
        <title>Natronomonas sp. F16-60 a new haloarchaeon isolated from a solar saltern of Isla Cristina, Huelva, Spain.</title>
        <authorList>
            <person name="Duran-Viseras A."/>
            <person name="Sanchez-Porro C."/>
            <person name="Ventosa A."/>
        </authorList>
    </citation>
    <scope>NUCLEOTIDE SEQUENCE [LARGE SCALE GENOMIC DNA]</scope>
    <source>
        <strain evidence="7 8">F16-60</strain>
    </source>
</reference>